<organism evidence="1 2">
    <name type="scientific">Diploptera punctata</name>
    <name type="common">Pacific beetle cockroach</name>
    <dbReference type="NCBI Taxonomy" id="6984"/>
    <lineage>
        <taxon>Eukaryota</taxon>
        <taxon>Metazoa</taxon>
        <taxon>Ecdysozoa</taxon>
        <taxon>Arthropoda</taxon>
        <taxon>Hexapoda</taxon>
        <taxon>Insecta</taxon>
        <taxon>Pterygota</taxon>
        <taxon>Neoptera</taxon>
        <taxon>Polyneoptera</taxon>
        <taxon>Dictyoptera</taxon>
        <taxon>Blattodea</taxon>
        <taxon>Blaberoidea</taxon>
        <taxon>Blaberidae</taxon>
        <taxon>Diplopterinae</taxon>
        <taxon>Diploptera</taxon>
    </lineage>
</organism>
<feature type="non-terminal residue" evidence="1">
    <location>
        <position position="1"/>
    </location>
</feature>
<dbReference type="AlphaFoldDB" id="A0AAD7ZYD7"/>
<name>A0AAD7ZYD7_DIPPU</name>
<evidence type="ECO:0000313" key="1">
    <source>
        <dbReference type="EMBL" id="KAJ9588900.1"/>
    </source>
</evidence>
<accession>A0AAD7ZYD7</accession>
<comment type="caution">
    <text evidence="1">The sequence shown here is derived from an EMBL/GenBank/DDBJ whole genome shotgun (WGS) entry which is preliminary data.</text>
</comment>
<gene>
    <name evidence="1" type="ORF">L9F63_017778</name>
</gene>
<sequence>VDNPCTEHRRMMPSVSINFVLNSSAIYFVHLCKLHIHVKFHLNILKTLRYLHLQHIPENQRNWISERKDRNVR</sequence>
<proteinExistence type="predicted"/>
<keyword evidence="2" id="KW-1185">Reference proteome</keyword>
<protein>
    <submittedName>
        <fullName evidence="1">Uncharacterized protein</fullName>
    </submittedName>
</protein>
<evidence type="ECO:0000313" key="2">
    <source>
        <dbReference type="Proteomes" id="UP001233999"/>
    </source>
</evidence>
<feature type="non-terminal residue" evidence="1">
    <location>
        <position position="73"/>
    </location>
</feature>
<reference evidence="1" key="2">
    <citation type="submission" date="2023-05" db="EMBL/GenBank/DDBJ databases">
        <authorList>
            <person name="Fouks B."/>
        </authorList>
    </citation>
    <scope>NUCLEOTIDE SEQUENCE</scope>
    <source>
        <strain evidence="1">Stay&amp;Tobe</strain>
        <tissue evidence="1">Testes</tissue>
    </source>
</reference>
<dbReference type="EMBL" id="JASPKZ010005296">
    <property type="protein sequence ID" value="KAJ9588900.1"/>
    <property type="molecule type" value="Genomic_DNA"/>
</dbReference>
<dbReference type="Proteomes" id="UP001233999">
    <property type="component" value="Unassembled WGS sequence"/>
</dbReference>
<reference evidence="1" key="1">
    <citation type="journal article" date="2023" name="IScience">
        <title>Live-bearing cockroach genome reveals convergent evolutionary mechanisms linked to viviparity in insects and beyond.</title>
        <authorList>
            <person name="Fouks B."/>
            <person name="Harrison M.C."/>
            <person name="Mikhailova A.A."/>
            <person name="Marchal E."/>
            <person name="English S."/>
            <person name="Carruthers M."/>
            <person name="Jennings E.C."/>
            <person name="Chiamaka E.L."/>
            <person name="Frigard R.A."/>
            <person name="Pippel M."/>
            <person name="Attardo G.M."/>
            <person name="Benoit J.B."/>
            <person name="Bornberg-Bauer E."/>
            <person name="Tobe S.S."/>
        </authorList>
    </citation>
    <scope>NUCLEOTIDE SEQUENCE</scope>
    <source>
        <strain evidence="1">Stay&amp;Tobe</strain>
    </source>
</reference>